<dbReference type="Proteomes" id="UP000016662">
    <property type="component" value="Unassembled WGS sequence"/>
</dbReference>
<evidence type="ECO:0000256" key="1">
    <source>
        <dbReference type="SAM" id="Phobius"/>
    </source>
</evidence>
<accession>U2LUW1</accession>
<dbReference type="AlphaFoldDB" id="U2LUW1"/>
<comment type="caution">
    <text evidence="2">The sequence shown here is derived from an EMBL/GenBank/DDBJ whole genome shotgun (WGS) entry which is preliminary data.</text>
</comment>
<feature type="transmembrane region" description="Helical" evidence="1">
    <location>
        <begin position="19"/>
        <end position="37"/>
    </location>
</feature>
<name>U2LUW1_9FIRM</name>
<keyword evidence="1" id="KW-0812">Transmembrane</keyword>
<dbReference type="HOGENOM" id="CLU_2957909_0_0_9"/>
<keyword evidence="1" id="KW-0472">Membrane</keyword>
<keyword evidence="1" id="KW-1133">Transmembrane helix</keyword>
<dbReference type="STRING" id="411473.RUMCAL_02719"/>
<organism evidence="2 3">
    <name type="scientific">Ruminococcus callidus ATCC 27760</name>
    <dbReference type="NCBI Taxonomy" id="411473"/>
    <lineage>
        <taxon>Bacteria</taxon>
        <taxon>Bacillati</taxon>
        <taxon>Bacillota</taxon>
        <taxon>Clostridia</taxon>
        <taxon>Eubacteriales</taxon>
        <taxon>Oscillospiraceae</taxon>
        <taxon>Ruminococcus</taxon>
    </lineage>
</organism>
<sequence>MISAVCQETFSGMKIHKNFTKITFSYAIILLILRMILGNTAQSLCVRCVVAFTSAMMHG</sequence>
<gene>
    <name evidence="2" type="ORF">RUMCAL_02719</name>
</gene>
<dbReference type="EMBL" id="AWVF01000339">
    <property type="protein sequence ID" value="ERJ90913.1"/>
    <property type="molecule type" value="Genomic_DNA"/>
</dbReference>
<evidence type="ECO:0000313" key="3">
    <source>
        <dbReference type="Proteomes" id="UP000016662"/>
    </source>
</evidence>
<evidence type="ECO:0000313" key="2">
    <source>
        <dbReference type="EMBL" id="ERJ90913.1"/>
    </source>
</evidence>
<protein>
    <submittedName>
        <fullName evidence="2">Uncharacterized protein</fullName>
    </submittedName>
</protein>
<keyword evidence="3" id="KW-1185">Reference proteome</keyword>
<reference evidence="2 3" key="1">
    <citation type="submission" date="2013-07" db="EMBL/GenBank/DDBJ databases">
        <authorList>
            <person name="Weinstock G."/>
            <person name="Sodergren E."/>
            <person name="Wylie T."/>
            <person name="Fulton L."/>
            <person name="Fulton R."/>
            <person name="Fronick C."/>
            <person name="O'Laughlin M."/>
            <person name="Godfrey J."/>
            <person name="Miner T."/>
            <person name="Herter B."/>
            <person name="Appelbaum E."/>
            <person name="Cordes M."/>
            <person name="Lek S."/>
            <person name="Wollam A."/>
            <person name="Pepin K.H."/>
            <person name="Palsikar V.B."/>
            <person name="Mitreva M."/>
            <person name="Wilson R.K."/>
        </authorList>
    </citation>
    <scope>NUCLEOTIDE SEQUENCE [LARGE SCALE GENOMIC DNA]</scope>
    <source>
        <strain evidence="2 3">ATCC 27760</strain>
    </source>
</reference>
<proteinExistence type="predicted"/>